<accession>I4BK80</accession>
<dbReference type="PATRIC" id="fig|710421.3.peg.2917"/>
<dbReference type="Proteomes" id="UP000006057">
    <property type="component" value="Chromosome"/>
</dbReference>
<evidence type="ECO:0000313" key="2">
    <source>
        <dbReference type="EMBL" id="AFM17687.1"/>
    </source>
</evidence>
<dbReference type="KEGG" id="mcb:Mycch_2927"/>
<name>I4BK80_MYCCN</name>
<dbReference type="HOGENOM" id="CLU_176241_0_0_11"/>
<dbReference type="EMBL" id="CP003053">
    <property type="protein sequence ID" value="AFM17687.1"/>
    <property type="molecule type" value="Genomic_DNA"/>
</dbReference>
<feature type="region of interest" description="Disordered" evidence="1">
    <location>
        <begin position="44"/>
        <end position="63"/>
    </location>
</feature>
<dbReference type="AlphaFoldDB" id="I4BK80"/>
<evidence type="ECO:0000256" key="1">
    <source>
        <dbReference type="SAM" id="MobiDB-lite"/>
    </source>
</evidence>
<dbReference type="STRING" id="710421.Mycch_2927"/>
<reference evidence="2 3" key="1">
    <citation type="submission" date="2012-06" db="EMBL/GenBank/DDBJ databases">
        <title>Complete sequence of chromosome of Mycobacterium chubuense NBB4.</title>
        <authorList>
            <consortium name="US DOE Joint Genome Institute"/>
            <person name="Lucas S."/>
            <person name="Han J."/>
            <person name="Lapidus A."/>
            <person name="Cheng J.-F."/>
            <person name="Goodwin L."/>
            <person name="Pitluck S."/>
            <person name="Peters L."/>
            <person name="Mikhailova N."/>
            <person name="Teshima H."/>
            <person name="Detter J.C."/>
            <person name="Han C."/>
            <person name="Tapia R."/>
            <person name="Land M."/>
            <person name="Hauser L."/>
            <person name="Kyrpides N."/>
            <person name="Ivanova N."/>
            <person name="Pagani I."/>
            <person name="Mattes T."/>
            <person name="Holmes A."/>
            <person name="Rutledge P."/>
            <person name="Paulsen I."/>
            <person name="Coleman N."/>
            <person name="Woyke T."/>
        </authorList>
    </citation>
    <scope>NUCLEOTIDE SEQUENCE [LARGE SCALE GENOMIC DNA]</scope>
    <source>
        <strain evidence="2 3">NBB4</strain>
    </source>
</reference>
<dbReference type="eggNOG" id="ENOG5031Q0H">
    <property type="taxonomic scope" value="Bacteria"/>
</dbReference>
<keyword evidence="3" id="KW-1185">Reference proteome</keyword>
<evidence type="ECO:0000313" key="3">
    <source>
        <dbReference type="Proteomes" id="UP000006057"/>
    </source>
</evidence>
<protein>
    <submittedName>
        <fullName evidence="2">Uncharacterized protein</fullName>
    </submittedName>
</protein>
<gene>
    <name evidence="2" type="ordered locus">Mycch_2927</name>
</gene>
<organism evidence="2 3">
    <name type="scientific">Mycolicibacterium chubuense (strain NBB4)</name>
    <name type="common">Mycobacterium chubuense</name>
    <dbReference type="NCBI Taxonomy" id="710421"/>
    <lineage>
        <taxon>Bacteria</taxon>
        <taxon>Bacillati</taxon>
        <taxon>Actinomycetota</taxon>
        <taxon>Actinomycetes</taxon>
        <taxon>Mycobacteriales</taxon>
        <taxon>Mycobacteriaceae</taxon>
        <taxon>Mycolicibacterium</taxon>
    </lineage>
</organism>
<proteinExistence type="predicted"/>
<sequence>MVNYPKYLDSPDPWSRLVKSMTIMCRSLVVACGLTAGALGLGAAQAGAQPPPPPPAPVVGEVPPAWAPPKPAEVWAGQPVVWNSGWGGRWGVWINGGFITLTSNPVTNGG</sequence>